<keyword evidence="3" id="KW-1185">Reference proteome</keyword>
<proteinExistence type="predicted"/>
<dbReference type="AlphaFoldDB" id="A0A6I2GL28"/>
<evidence type="ECO:0000259" key="1">
    <source>
        <dbReference type="PROSITE" id="PS51186"/>
    </source>
</evidence>
<evidence type="ECO:0000313" key="3">
    <source>
        <dbReference type="Proteomes" id="UP000430975"/>
    </source>
</evidence>
<dbReference type="SUPFAM" id="SSF55729">
    <property type="entry name" value="Acyl-CoA N-acyltransferases (Nat)"/>
    <property type="match status" value="1"/>
</dbReference>
<reference evidence="2 3" key="1">
    <citation type="submission" date="2019-11" db="EMBL/GenBank/DDBJ databases">
        <title>Characterisation of Fundicoccus ignavus gen. nov. sp. nov., a novel genus of the family Aerococcaceae isolated from bulk tank milk.</title>
        <authorList>
            <person name="Siebert A."/>
            <person name="Huptas C."/>
            <person name="Wenning M."/>
            <person name="Scherer S."/>
            <person name="Doll E.V."/>
        </authorList>
    </citation>
    <scope>NUCLEOTIDE SEQUENCE [LARGE SCALE GENOMIC DNA]</scope>
    <source>
        <strain evidence="2 3">WS4759</strain>
    </source>
</reference>
<organism evidence="2 3">
    <name type="scientific">Fundicoccus ignavus</name>
    <dbReference type="NCBI Taxonomy" id="2664442"/>
    <lineage>
        <taxon>Bacteria</taxon>
        <taxon>Bacillati</taxon>
        <taxon>Bacillota</taxon>
        <taxon>Bacilli</taxon>
        <taxon>Lactobacillales</taxon>
        <taxon>Aerococcaceae</taxon>
        <taxon>Fundicoccus</taxon>
    </lineage>
</organism>
<evidence type="ECO:0000313" key="2">
    <source>
        <dbReference type="EMBL" id="MRI84305.1"/>
    </source>
</evidence>
<dbReference type="Proteomes" id="UP000430975">
    <property type="component" value="Unassembled WGS sequence"/>
</dbReference>
<name>A0A6I2GL28_9LACT</name>
<accession>A0A6I2GL28</accession>
<comment type="caution">
    <text evidence="2">The sequence shown here is derived from an EMBL/GenBank/DDBJ whole genome shotgun (WGS) entry which is preliminary data.</text>
</comment>
<dbReference type="InterPro" id="IPR000182">
    <property type="entry name" value="GNAT_dom"/>
</dbReference>
<dbReference type="InterPro" id="IPR016181">
    <property type="entry name" value="Acyl_CoA_acyltransferase"/>
</dbReference>
<sequence>MSNHFRSIKPEDFPTCARILTKAYSGEPWYNTWSHDDALLRIEAIMSGFSARGYVMEYNQKIVAMCLGRIDYYYNNWRQFCIDEFNVLPDYQGKQIGSKMLTYVTDAMKQQDINRMFLITGGAQAARFYQHNGFEVSTEGTMMELVLNDLFLSLYK</sequence>
<dbReference type="Gene3D" id="3.40.630.30">
    <property type="match status" value="1"/>
</dbReference>
<feature type="domain" description="N-acetyltransferase" evidence="1">
    <location>
        <begin position="3"/>
        <end position="156"/>
    </location>
</feature>
<protein>
    <submittedName>
        <fullName evidence="2">GNAT family N-acetyltransferase</fullName>
    </submittedName>
</protein>
<gene>
    <name evidence="2" type="ORF">GIY09_00105</name>
</gene>
<keyword evidence="2" id="KW-0808">Transferase</keyword>
<dbReference type="Pfam" id="PF00583">
    <property type="entry name" value="Acetyltransf_1"/>
    <property type="match status" value="1"/>
</dbReference>
<dbReference type="EMBL" id="WJQS01000001">
    <property type="protein sequence ID" value="MRI84305.1"/>
    <property type="molecule type" value="Genomic_DNA"/>
</dbReference>
<dbReference type="RefSeq" id="WP_153862852.1">
    <property type="nucleotide sequence ID" value="NZ_WJQS01000001.1"/>
</dbReference>
<dbReference type="GO" id="GO:0016747">
    <property type="term" value="F:acyltransferase activity, transferring groups other than amino-acyl groups"/>
    <property type="evidence" value="ECO:0007669"/>
    <property type="project" value="InterPro"/>
</dbReference>
<dbReference type="PROSITE" id="PS51186">
    <property type="entry name" value="GNAT"/>
    <property type="match status" value="1"/>
</dbReference>
<dbReference type="CDD" id="cd04301">
    <property type="entry name" value="NAT_SF"/>
    <property type="match status" value="1"/>
</dbReference>